<dbReference type="SUPFAM" id="SSF51395">
    <property type="entry name" value="FMN-linked oxidoreductases"/>
    <property type="match status" value="1"/>
</dbReference>
<feature type="binding site" evidence="10 13">
    <location>
        <begin position="19"/>
        <end position="21"/>
    </location>
    <ligand>
        <name>FMN</name>
        <dbReference type="ChEBI" id="CHEBI:58210"/>
    </ligand>
</feature>
<dbReference type="Gene3D" id="3.20.20.70">
    <property type="entry name" value="Aldolase class I"/>
    <property type="match status" value="1"/>
</dbReference>
<name>A0A1N7IM28_9PROT</name>
<accession>A0A1N7IM28</accession>
<feature type="binding site" evidence="10 13">
    <location>
        <position position="173"/>
    </location>
    <ligand>
        <name>FMN</name>
        <dbReference type="ChEBI" id="CHEBI:58210"/>
    </ligand>
</feature>
<comment type="similarity">
    <text evidence="10">Belongs to the Dus family. DusA subfamily.</text>
</comment>
<comment type="catalytic activity">
    <reaction evidence="10">
        <text>5,6-dihydrouridine(20) in tRNA + NADP(+) = uridine(20) in tRNA + NADPH + H(+)</text>
        <dbReference type="Rhea" id="RHEA:53336"/>
        <dbReference type="Rhea" id="RHEA-COMP:13533"/>
        <dbReference type="Rhea" id="RHEA-COMP:13534"/>
        <dbReference type="ChEBI" id="CHEBI:15378"/>
        <dbReference type="ChEBI" id="CHEBI:57783"/>
        <dbReference type="ChEBI" id="CHEBI:58349"/>
        <dbReference type="ChEBI" id="CHEBI:65315"/>
        <dbReference type="ChEBI" id="CHEBI:74443"/>
        <dbReference type="EC" id="1.3.1.91"/>
    </reaction>
</comment>
<dbReference type="Gene3D" id="1.20.120.1460">
    <property type="match status" value="1"/>
</dbReference>
<keyword evidence="5 10" id="KW-0819">tRNA processing</keyword>
<dbReference type="InterPro" id="IPR001269">
    <property type="entry name" value="DUS_fam"/>
</dbReference>
<keyword evidence="8 10" id="KW-0560">Oxidoreductase</keyword>
<evidence type="ECO:0000256" key="12">
    <source>
        <dbReference type="PIRSR" id="PIRSR006621-1"/>
    </source>
</evidence>
<dbReference type="Proteomes" id="UP000185678">
    <property type="component" value="Unassembled WGS sequence"/>
</dbReference>
<evidence type="ECO:0000256" key="1">
    <source>
        <dbReference type="ARBA" id="ARBA00001917"/>
    </source>
</evidence>
<dbReference type="GO" id="GO:0050660">
    <property type="term" value="F:flavin adenine dinucleotide binding"/>
    <property type="evidence" value="ECO:0007669"/>
    <property type="project" value="InterPro"/>
</dbReference>
<evidence type="ECO:0000256" key="6">
    <source>
        <dbReference type="ARBA" id="ARBA00022857"/>
    </source>
</evidence>
<comment type="catalytic activity">
    <reaction evidence="10">
        <text>5,6-dihydrouridine(20a) in tRNA + NADP(+) = uridine(20a) in tRNA + NADPH + H(+)</text>
        <dbReference type="Rhea" id="RHEA:53344"/>
        <dbReference type="Rhea" id="RHEA-COMP:13535"/>
        <dbReference type="Rhea" id="RHEA-COMP:13536"/>
        <dbReference type="ChEBI" id="CHEBI:15378"/>
        <dbReference type="ChEBI" id="CHEBI:57783"/>
        <dbReference type="ChEBI" id="CHEBI:58349"/>
        <dbReference type="ChEBI" id="CHEBI:65315"/>
        <dbReference type="ChEBI" id="CHEBI:74443"/>
    </reaction>
</comment>
<dbReference type="GO" id="GO:0000049">
    <property type="term" value="F:tRNA binding"/>
    <property type="evidence" value="ECO:0007669"/>
    <property type="project" value="UniProtKB-UniRule"/>
</dbReference>
<feature type="domain" description="DUS-like FMN-binding" evidence="14">
    <location>
        <begin position="17"/>
        <end position="322"/>
    </location>
</feature>
<dbReference type="EC" id="1.3.1.91" evidence="10"/>
<evidence type="ECO:0000256" key="10">
    <source>
        <dbReference type="HAMAP-Rule" id="MF_02041"/>
    </source>
</evidence>
<comment type="catalytic activity">
    <reaction evidence="10">
        <text>5,6-dihydrouridine(20) in tRNA + NAD(+) = uridine(20) in tRNA + NADH + H(+)</text>
        <dbReference type="Rhea" id="RHEA:53340"/>
        <dbReference type="Rhea" id="RHEA-COMP:13533"/>
        <dbReference type="Rhea" id="RHEA-COMP:13534"/>
        <dbReference type="ChEBI" id="CHEBI:15378"/>
        <dbReference type="ChEBI" id="CHEBI:57540"/>
        <dbReference type="ChEBI" id="CHEBI:57945"/>
        <dbReference type="ChEBI" id="CHEBI:65315"/>
        <dbReference type="ChEBI" id="CHEBI:74443"/>
        <dbReference type="EC" id="1.3.1.91"/>
    </reaction>
</comment>
<feature type="binding site" evidence="10 13">
    <location>
        <position position="72"/>
    </location>
    <ligand>
        <name>FMN</name>
        <dbReference type="ChEBI" id="CHEBI:58210"/>
    </ligand>
</feature>
<evidence type="ECO:0000256" key="13">
    <source>
        <dbReference type="PIRSR" id="PIRSR006621-2"/>
    </source>
</evidence>
<feature type="binding site" evidence="10 13">
    <location>
        <position position="141"/>
    </location>
    <ligand>
        <name>FMN</name>
        <dbReference type="ChEBI" id="CHEBI:58210"/>
    </ligand>
</feature>
<dbReference type="PROSITE" id="PS01136">
    <property type="entry name" value="UPF0034"/>
    <property type="match status" value="1"/>
</dbReference>
<keyword evidence="7 10" id="KW-0694">RNA-binding</keyword>
<evidence type="ECO:0000256" key="2">
    <source>
        <dbReference type="ARBA" id="ARBA00022555"/>
    </source>
</evidence>
<protein>
    <recommendedName>
        <fullName evidence="10">tRNA-dihydrouridine(20/20a) synthase</fullName>
        <ecNumber evidence="10">1.3.1.91</ecNumber>
    </recommendedName>
    <alternativeName>
        <fullName evidence="10">U20-specific dihydrouridine synthase</fullName>
        <shortName evidence="10">U20-specific Dus</shortName>
    </alternativeName>
    <alternativeName>
        <fullName evidence="10">tRNA-dihydrouridine synthase A</fullName>
    </alternativeName>
</protein>
<feature type="active site" description="Proton donor" evidence="10 12">
    <location>
        <position position="102"/>
    </location>
</feature>
<keyword evidence="2 10" id="KW-0820">tRNA-binding</keyword>
<sequence length="350" mass="39136">MENSVKTTRSPDRRLSVAPMMDWTDRFDRAFLRCMTQHTLLYTEMVVTGAILFGKRERFLDYDAQEQPLALQLGGSVPDELARCARIAEDWGYREVNLNVGCPSDRVSAGRFGACLMAEPGLVADCVKAMRDATSLPVTVKHRIGIDDLDSYELLTQFVSQVAGSGCETFVVHARKAWLTGLSPKENREIPPLRHDVVHQLKRDFPHLEIILNGGLRSIDACLEHFPAVDGCMIGRAAYETPYVLATADRDIFGDDHPIRDRFEVIEAYRPYIAEKLAEGVPLSRMTRHILELFHGQPGGRLWRRHLSQNAHLPRAGLAVVDEALDIARRAFAAREEKMASAEGQGGDLS</sequence>
<dbReference type="STRING" id="80876.SAMN05421779_101344"/>
<evidence type="ECO:0000256" key="7">
    <source>
        <dbReference type="ARBA" id="ARBA00022884"/>
    </source>
</evidence>
<evidence type="ECO:0000256" key="9">
    <source>
        <dbReference type="ARBA" id="ARBA00058013"/>
    </source>
</evidence>
<feature type="binding site" evidence="10 13">
    <location>
        <begin position="213"/>
        <end position="215"/>
    </location>
    <ligand>
        <name>FMN</name>
        <dbReference type="ChEBI" id="CHEBI:58210"/>
    </ligand>
</feature>
<keyword evidence="3 10" id="KW-0285">Flavoprotein</keyword>
<dbReference type="NCBIfam" id="NF008774">
    <property type="entry name" value="PRK11815.1"/>
    <property type="match status" value="1"/>
</dbReference>
<dbReference type="GO" id="GO:0102266">
    <property type="term" value="F:tRNA-dihydrouridine20a synthase activity"/>
    <property type="evidence" value="ECO:0007669"/>
    <property type="project" value="RHEA"/>
</dbReference>
<dbReference type="FunFam" id="3.20.20.70:FF:000083">
    <property type="entry name" value="tRNA-dihydrouridine(20/20a) synthase"/>
    <property type="match status" value="1"/>
</dbReference>
<organism evidence="15 16">
    <name type="scientific">Insolitispirillum peregrinum</name>
    <dbReference type="NCBI Taxonomy" id="80876"/>
    <lineage>
        <taxon>Bacteria</taxon>
        <taxon>Pseudomonadati</taxon>
        <taxon>Pseudomonadota</taxon>
        <taxon>Alphaproteobacteria</taxon>
        <taxon>Rhodospirillales</taxon>
        <taxon>Novispirillaceae</taxon>
        <taxon>Insolitispirillum</taxon>
    </lineage>
</organism>
<comment type="catalytic activity">
    <reaction evidence="10">
        <text>5,6-dihydrouridine(20a) in tRNA + NAD(+) = uridine(20a) in tRNA + NADH + H(+)</text>
        <dbReference type="Rhea" id="RHEA:53348"/>
        <dbReference type="Rhea" id="RHEA-COMP:13535"/>
        <dbReference type="Rhea" id="RHEA-COMP:13536"/>
        <dbReference type="ChEBI" id="CHEBI:15378"/>
        <dbReference type="ChEBI" id="CHEBI:57540"/>
        <dbReference type="ChEBI" id="CHEBI:57945"/>
        <dbReference type="ChEBI" id="CHEBI:65315"/>
        <dbReference type="ChEBI" id="CHEBI:74443"/>
    </reaction>
</comment>
<dbReference type="InterPro" id="IPR013785">
    <property type="entry name" value="Aldolase_TIM"/>
</dbReference>
<dbReference type="HAMAP" id="MF_02041">
    <property type="entry name" value="DusA_subfam"/>
    <property type="match status" value="1"/>
</dbReference>
<dbReference type="RefSeq" id="WP_076398336.1">
    <property type="nucleotide sequence ID" value="NZ_FTOA01000001.1"/>
</dbReference>
<evidence type="ECO:0000313" key="16">
    <source>
        <dbReference type="Proteomes" id="UP000185678"/>
    </source>
</evidence>
<feature type="site" description="Interacts with tRNA; defines subfamily-specific binding signature" evidence="10">
    <location>
        <position position="301"/>
    </location>
</feature>
<dbReference type="AlphaFoldDB" id="A0A1N7IM28"/>
<comment type="function">
    <text evidence="9 10">Catalyzes the synthesis of 5,6-dihydrouridine (D), a modified base found in the D-loop of most tRNAs, via the reduction of the C5-C6 double bond in target uridines. Specifically modifies U20 and U20a in tRNAs.</text>
</comment>
<dbReference type="Pfam" id="PF01207">
    <property type="entry name" value="Dus"/>
    <property type="match status" value="1"/>
</dbReference>
<comment type="similarity">
    <text evidence="11">Belongs to the dus family.</text>
</comment>
<dbReference type="NCBIfam" id="TIGR00742">
    <property type="entry name" value="yjbN"/>
    <property type="match status" value="1"/>
</dbReference>
<evidence type="ECO:0000256" key="11">
    <source>
        <dbReference type="PIRNR" id="PIRNR006621"/>
    </source>
</evidence>
<dbReference type="InterPro" id="IPR035587">
    <property type="entry name" value="DUS-like_FMN-bd"/>
</dbReference>
<evidence type="ECO:0000313" key="15">
    <source>
        <dbReference type="EMBL" id="SIS38129.1"/>
    </source>
</evidence>
<proteinExistence type="inferred from homology"/>
<evidence type="ECO:0000256" key="5">
    <source>
        <dbReference type="ARBA" id="ARBA00022694"/>
    </source>
</evidence>
<feature type="site" description="Interacts with tRNA" evidence="10">
    <location>
        <position position="188"/>
    </location>
</feature>
<feature type="site" description="Interacts with tRNA" evidence="10">
    <location>
        <position position="99"/>
    </location>
</feature>
<keyword evidence="13" id="KW-0547">Nucleotide-binding</keyword>
<evidence type="ECO:0000256" key="4">
    <source>
        <dbReference type="ARBA" id="ARBA00022643"/>
    </source>
</evidence>
<evidence type="ECO:0000256" key="8">
    <source>
        <dbReference type="ARBA" id="ARBA00023002"/>
    </source>
</evidence>
<feature type="binding site" evidence="10 13">
    <location>
        <begin position="235"/>
        <end position="236"/>
    </location>
    <ligand>
        <name>FMN</name>
        <dbReference type="ChEBI" id="CHEBI:58210"/>
    </ligand>
</feature>
<dbReference type="PIRSF" id="PIRSF006621">
    <property type="entry name" value="Dus"/>
    <property type="match status" value="1"/>
</dbReference>
<evidence type="ECO:0000259" key="14">
    <source>
        <dbReference type="Pfam" id="PF01207"/>
    </source>
</evidence>
<dbReference type="PANTHER" id="PTHR42907:SF1">
    <property type="entry name" value="FMN-LINKED OXIDOREDUCTASES SUPERFAMILY PROTEIN"/>
    <property type="match status" value="1"/>
</dbReference>
<feature type="site" description="Interacts with tRNA; defines subfamily-specific binding signature" evidence="10">
    <location>
        <position position="185"/>
    </location>
</feature>
<comment type="cofactor">
    <cofactor evidence="1 10 11 13">
        <name>FMN</name>
        <dbReference type="ChEBI" id="CHEBI:58210"/>
    </cofactor>
</comment>
<keyword evidence="4 10" id="KW-0288">FMN</keyword>
<evidence type="ECO:0000256" key="3">
    <source>
        <dbReference type="ARBA" id="ARBA00022630"/>
    </source>
</evidence>
<dbReference type="InterPro" id="IPR018517">
    <property type="entry name" value="tRNA_hU_synthase_CS"/>
</dbReference>
<feature type="site" description="Interacts with tRNA; defines subfamily-specific binding signature" evidence="10">
    <location>
        <position position="304"/>
    </location>
</feature>
<dbReference type="GO" id="GO:0102264">
    <property type="term" value="F:tRNA-dihydrouridine20 synthase activity"/>
    <property type="evidence" value="ECO:0007669"/>
    <property type="project" value="UniProtKB-EC"/>
</dbReference>
<dbReference type="InterPro" id="IPR004653">
    <property type="entry name" value="DusA"/>
</dbReference>
<reference evidence="15 16" key="1">
    <citation type="submission" date="2017-01" db="EMBL/GenBank/DDBJ databases">
        <authorList>
            <person name="Mah S.A."/>
            <person name="Swanson W.J."/>
            <person name="Moy G.W."/>
            <person name="Vacquier V.D."/>
        </authorList>
    </citation>
    <scope>NUCLEOTIDE SEQUENCE [LARGE SCALE GENOMIC DNA]</scope>
    <source>
        <strain evidence="15 16">DSM 11589</strain>
    </source>
</reference>
<keyword evidence="6 10" id="KW-0521">NADP</keyword>
<dbReference type="CDD" id="cd02801">
    <property type="entry name" value="DUS_like_FMN"/>
    <property type="match status" value="1"/>
</dbReference>
<gene>
    <name evidence="10" type="primary">dusA</name>
    <name evidence="15" type="ORF">SAMN05421779_101344</name>
</gene>
<keyword evidence="16" id="KW-1185">Reference proteome</keyword>
<dbReference type="EMBL" id="FTOA01000001">
    <property type="protein sequence ID" value="SIS38129.1"/>
    <property type="molecule type" value="Genomic_DNA"/>
</dbReference>
<dbReference type="PANTHER" id="PTHR42907">
    <property type="entry name" value="FMN-LINKED OXIDOREDUCTASES SUPERFAMILY PROTEIN"/>
    <property type="match status" value="1"/>
</dbReference>
<dbReference type="GO" id="GO:0010181">
    <property type="term" value="F:FMN binding"/>
    <property type="evidence" value="ECO:0007669"/>
    <property type="project" value="UniProtKB-UniRule"/>
</dbReference>